<evidence type="ECO:0000313" key="2">
    <source>
        <dbReference type="EMBL" id="COW99484.1"/>
    </source>
</evidence>
<accession>A0A0U0SS04</accession>
<reference evidence="3" key="1">
    <citation type="submission" date="2015-03" db="EMBL/GenBank/DDBJ databases">
        <authorList>
            <consortium name="Pathogen Informatics"/>
        </authorList>
    </citation>
    <scope>NUCLEOTIDE SEQUENCE [LARGE SCALE GENOMIC DNA]</scope>
    <source>
        <strain evidence="3">K00500041</strain>
    </source>
</reference>
<dbReference type="EMBL" id="CSAE01000845">
    <property type="protein sequence ID" value="COW99484.1"/>
    <property type="molecule type" value="Genomic_DNA"/>
</dbReference>
<protein>
    <submittedName>
        <fullName evidence="2">Uncharacterized protein</fullName>
    </submittedName>
</protein>
<evidence type="ECO:0000313" key="3">
    <source>
        <dbReference type="Proteomes" id="UP000038802"/>
    </source>
</evidence>
<name>A0A0U0SS04_MYCTX</name>
<feature type="compositionally biased region" description="Polar residues" evidence="1">
    <location>
        <begin position="35"/>
        <end position="45"/>
    </location>
</feature>
<proteinExistence type="predicted"/>
<dbReference type="AlphaFoldDB" id="A0A0U0SS04"/>
<evidence type="ECO:0000256" key="1">
    <source>
        <dbReference type="SAM" id="MobiDB-lite"/>
    </source>
</evidence>
<gene>
    <name evidence="2" type="ORF">ERS007703_04593</name>
</gene>
<organism evidence="2 3">
    <name type="scientific">Mycobacterium tuberculosis</name>
    <dbReference type="NCBI Taxonomy" id="1773"/>
    <lineage>
        <taxon>Bacteria</taxon>
        <taxon>Bacillati</taxon>
        <taxon>Actinomycetota</taxon>
        <taxon>Actinomycetes</taxon>
        <taxon>Mycobacteriales</taxon>
        <taxon>Mycobacteriaceae</taxon>
        <taxon>Mycobacterium</taxon>
        <taxon>Mycobacterium tuberculosis complex</taxon>
    </lineage>
</organism>
<feature type="region of interest" description="Disordered" evidence="1">
    <location>
        <begin position="23"/>
        <end position="49"/>
    </location>
</feature>
<sequence length="98" mass="10264">MRPSNSFVTAESGPTCASKKFTREKSGWGLRSDGDNSTTRSNGTFARSAPVSKEVCAIRAISLKDNPATGTVTGICPVNHPCVIRSAGVRISLGVIPK</sequence>
<dbReference type="Proteomes" id="UP000038802">
    <property type="component" value="Unassembled WGS sequence"/>
</dbReference>